<gene>
    <name evidence="2" type="ORF">D7I46_05410</name>
</gene>
<dbReference type="Pfam" id="PF10823">
    <property type="entry name" value="DUF2568"/>
    <property type="match status" value="1"/>
</dbReference>
<name>A0A387BDJ3_9LACT</name>
<evidence type="ECO:0000313" key="2">
    <source>
        <dbReference type="EMBL" id="AYG00578.1"/>
    </source>
</evidence>
<organism evidence="2 3">
    <name type="scientific">Lactococcus allomyrinae</name>
    <dbReference type="NCBI Taxonomy" id="2419773"/>
    <lineage>
        <taxon>Bacteria</taxon>
        <taxon>Bacillati</taxon>
        <taxon>Bacillota</taxon>
        <taxon>Bacilli</taxon>
        <taxon>Lactobacillales</taxon>
        <taxon>Streptococcaceae</taxon>
        <taxon>Lactococcus</taxon>
    </lineage>
</organism>
<reference evidence="2 3" key="1">
    <citation type="submission" date="2018-09" db="EMBL/GenBank/DDBJ databases">
        <title>Genome sequencing of strain 1JSPR-7.</title>
        <authorList>
            <person name="Heo J."/>
            <person name="Kim S.-J."/>
            <person name="Kwon S.-W."/>
        </authorList>
    </citation>
    <scope>NUCLEOTIDE SEQUENCE [LARGE SCALE GENOMIC DNA]</scope>
    <source>
        <strain evidence="2 3">1JSPR-7</strain>
    </source>
</reference>
<keyword evidence="1" id="KW-1133">Transmembrane helix</keyword>
<protein>
    <submittedName>
        <fullName evidence="2">DUF2568 domain-containing protein</fullName>
    </submittedName>
</protein>
<proteinExistence type="predicted"/>
<feature type="transmembrane region" description="Helical" evidence="1">
    <location>
        <begin position="7"/>
        <end position="28"/>
    </location>
</feature>
<keyword evidence="3" id="KW-1185">Reference proteome</keyword>
<dbReference type="Proteomes" id="UP000269374">
    <property type="component" value="Chromosome"/>
</dbReference>
<dbReference type="RefSeq" id="WP_120771966.1">
    <property type="nucleotide sequence ID" value="NZ_CP032627.1"/>
</dbReference>
<evidence type="ECO:0000313" key="3">
    <source>
        <dbReference type="Proteomes" id="UP000269374"/>
    </source>
</evidence>
<dbReference type="KEGG" id="lact:D7I46_05410"/>
<keyword evidence="1" id="KW-0812">Transmembrane</keyword>
<accession>A0A387BDJ3</accession>
<dbReference type="InterPro" id="IPR021214">
    <property type="entry name" value="DUF2568"/>
</dbReference>
<dbReference type="EMBL" id="CP032627">
    <property type="protein sequence ID" value="AYG00578.1"/>
    <property type="molecule type" value="Genomic_DNA"/>
</dbReference>
<keyword evidence="1" id="KW-0472">Membrane</keyword>
<evidence type="ECO:0000256" key="1">
    <source>
        <dbReference type="SAM" id="Phobius"/>
    </source>
</evidence>
<feature type="transmembrane region" description="Helical" evidence="1">
    <location>
        <begin position="34"/>
        <end position="55"/>
    </location>
</feature>
<dbReference type="OrthoDB" id="2232820at2"/>
<sequence>MKSLFYIINAIRFLCEMVSLVIFVRFGLKFMFPLNLLTGIFVPIVILGVWGTFIAPKAKIKLSLVVKFLIEGAIFGIAFLYYYYFSAGVLPIVYIIIVLTVSILSKISDRLYPEGLYLD</sequence>
<dbReference type="AlphaFoldDB" id="A0A387BDJ3"/>